<dbReference type="InterPro" id="IPR025333">
    <property type="entry name" value="DUF4239"/>
</dbReference>
<dbReference type="Proteomes" id="UP000037178">
    <property type="component" value="Unassembled WGS sequence"/>
</dbReference>
<sequence>MMALYDAMPLLLGGGEDFMTIANFGFAEPDPSVINFEADSFYLEAVSVLYAMFSGFLLFKGLDDLGELREALVEEATCIGSIEKYSDIILKCQETSDCKQLSNQLRDLLRDYVQRVIEFVKNGPTAENDVVISKATAVVVQIVPKTDVANNAQAAILNAFDELARARSRRSRAMGNRLPPMVMTFLLLMSISMVMPFFGAPVDGFSTNHIYIFLMTCCFTFVFMLLLDLNDPFDGYWQISMAPFEEIRRRLA</sequence>
<protein>
    <submittedName>
        <fullName evidence="2">Uncharacterized protein</fullName>
    </submittedName>
</protein>
<feature type="transmembrane region" description="Helical" evidence="1">
    <location>
        <begin position="41"/>
        <end position="59"/>
    </location>
</feature>
<feature type="transmembrane region" description="Helical" evidence="1">
    <location>
        <begin position="178"/>
        <end position="198"/>
    </location>
</feature>
<comment type="caution">
    <text evidence="2">The sequence shown here is derived from an EMBL/GenBank/DDBJ whole genome shotgun (WGS) entry which is preliminary data.</text>
</comment>
<keyword evidence="1" id="KW-1133">Transmembrane helix</keyword>
<dbReference type="AlphaFoldDB" id="A0A0J9E2G4"/>
<keyword evidence="1" id="KW-0812">Transmembrane</keyword>
<keyword evidence="3" id="KW-1185">Reference proteome</keyword>
<dbReference type="PATRIC" id="fig|1675527.3.peg.2115"/>
<organism evidence="2 3">
    <name type="scientific">Candidatus Rhodobacter oscarellae</name>
    <dbReference type="NCBI Taxonomy" id="1675527"/>
    <lineage>
        <taxon>Bacteria</taxon>
        <taxon>Pseudomonadati</taxon>
        <taxon>Pseudomonadota</taxon>
        <taxon>Alphaproteobacteria</taxon>
        <taxon>Rhodobacterales</taxon>
        <taxon>Rhodobacter group</taxon>
        <taxon>Rhodobacter</taxon>
    </lineage>
</organism>
<dbReference type="EMBL" id="LFTY01000002">
    <property type="protein sequence ID" value="KMW57051.1"/>
    <property type="molecule type" value="Genomic_DNA"/>
</dbReference>
<proteinExistence type="predicted"/>
<evidence type="ECO:0000313" key="2">
    <source>
        <dbReference type="EMBL" id="KMW57051.1"/>
    </source>
</evidence>
<keyword evidence="1" id="KW-0472">Membrane</keyword>
<evidence type="ECO:0000313" key="3">
    <source>
        <dbReference type="Proteomes" id="UP000037178"/>
    </source>
</evidence>
<reference evidence="2 3" key="1">
    <citation type="submission" date="2015-06" db="EMBL/GenBank/DDBJ databases">
        <title>Draft genome sequence of an Alphaproteobacteria species associated to the Mediterranean sponge Oscarella lobularis.</title>
        <authorList>
            <person name="Jourda C."/>
            <person name="Santini S."/>
            <person name="Claverie J.-M."/>
        </authorList>
    </citation>
    <scope>NUCLEOTIDE SEQUENCE [LARGE SCALE GENOMIC DNA]</scope>
    <source>
        <strain evidence="2">IGS</strain>
    </source>
</reference>
<evidence type="ECO:0000256" key="1">
    <source>
        <dbReference type="SAM" id="Phobius"/>
    </source>
</evidence>
<dbReference type="STRING" id="1675527.AIOL_002009"/>
<gene>
    <name evidence="2" type="ORF">AIOL_002009</name>
</gene>
<name>A0A0J9E2G4_9RHOB</name>
<feature type="transmembrane region" description="Helical" evidence="1">
    <location>
        <begin position="210"/>
        <end position="229"/>
    </location>
</feature>
<accession>A0A0J9E2G4</accession>
<dbReference type="Pfam" id="PF14023">
    <property type="entry name" value="Bestrophin-like"/>
    <property type="match status" value="1"/>
</dbReference>